<evidence type="ECO:0008006" key="3">
    <source>
        <dbReference type="Google" id="ProtNLM"/>
    </source>
</evidence>
<evidence type="ECO:0000313" key="1">
    <source>
        <dbReference type="EMBL" id="KAE8725697.1"/>
    </source>
</evidence>
<proteinExistence type="predicted"/>
<protein>
    <recommendedName>
        <fullName evidence="3">Reverse transcriptase domain-containing protein</fullName>
    </recommendedName>
</protein>
<dbReference type="EMBL" id="VEPZ02000407">
    <property type="protein sequence ID" value="KAE8725697.1"/>
    <property type="molecule type" value="Genomic_DNA"/>
</dbReference>
<evidence type="ECO:0000313" key="2">
    <source>
        <dbReference type="Proteomes" id="UP000436088"/>
    </source>
</evidence>
<keyword evidence="2" id="KW-1185">Reference proteome</keyword>
<organism evidence="1 2">
    <name type="scientific">Hibiscus syriacus</name>
    <name type="common">Rose of Sharon</name>
    <dbReference type="NCBI Taxonomy" id="106335"/>
    <lineage>
        <taxon>Eukaryota</taxon>
        <taxon>Viridiplantae</taxon>
        <taxon>Streptophyta</taxon>
        <taxon>Embryophyta</taxon>
        <taxon>Tracheophyta</taxon>
        <taxon>Spermatophyta</taxon>
        <taxon>Magnoliopsida</taxon>
        <taxon>eudicotyledons</taxon>
        <taxon>Gunneridae</taxon>
        <taxon>Pentapetalae</taxon>
        <taxon>rosids</taxon>
        <taxon>malvids</taxon>
        <taxon>Malvales</taxon>
        <taxon>Malvaceae</taxon>
        <taxon>Malvoideae</taxon>
        <taxon>Hibiscus</taxon>
    </lineage>
</organism>
<comment type="caution">
    <text evidence="1">The sequence shown here is derived from an EMBL/GenBank/DDBJ whole genome shotgun (WGS) entry which is preliminary data.</text>
</comment>
<dbReference type="Proteomes" id="UP000436088">
    <property type="component" value="Unassembled WGS sequence"/>
</dbReference>
<dbReference type="PANTHER" id="PTHR33116">
    <property type="entry name" value="REVERSE TRANSCRIPTASE ZINC-BINDING DOMAIN-CONTAINING PROTEIN-RELATED-RELATED"/>
    <property type="match status" value="1"/>
</dbReference>
<dbReference type="PANTHER" id="PTHR33116:SF75">
    <property type="entry name" value="RIBONUCLEASE H PROTEIN"/>
    <property type="match status" value="1"/>
</dbReference>
<gene>
    <name evidence="1" type="ORF">F3Y22_tig00008235pilonHSYRG00006</name>
</gene>
<dbReference type="AlphaFoldDB" id="A0A6A3CAV1"/>
<name>A0A6A3CAV1_HIBSY</name>
<accession>A0A6A3CAV1</accession>
<reference evidence="1" key="1">
    <citation type="submission" date="2019-09" db="EMBL/GenBank/DDBJ databases">
        <title>Draft genome information of white flower Hibiscus syriacus.</title>
        <authorList>
            <person name="Kim Y.-M."/>
        </authorList>
    </citation>
    <scope>NUCLEOTIDE SEQUENCE [LARGE SCALE GENOMIC DNA]</scope>
    <source>
        <strain evidence="1">YM2019G1</strain>
    </source>
</reference>
<sequence length="938" mass="105622">MVAAVTGDGTVLGRNSAECNHVERILKMVVAISKNEENNDAKDKAKSRRGTMFAFVRTDSMSDTRRIIGKRINHCRISVSLAKNGRSTSKWKKALSENNRPQVFVRSGVTSDQLLHSKKRITGHVEDEEVWKLKMCLVGDMMSETPTKPEQARVNIEIVDKEKSHGELVFHSGQIKSKERADKVEPILGRASLGSKVVEDLIGMGFVKALADEHPTTISSWDEDFNGFMNNLFCAGRRIGKYGSMLNMQDNVLSKCDRKKRDKALKRHKRNYKADILLVQEMKKEVLLEVDIQKFCSSERRGGVGTIVVCKEFNEFIANYKLVDLSMRDKKFTWYGLANRSCRLVRFLLDEKWFFGGGNFEQFVLKRIVSDHVSVMLVSDDVDWDPKPCNKSDLMVKIMLEPSAHPMEHRKQNSTVSPAIQVKNLDGKVNELEEKGNVSGLSAQDQLKLKILMELWEALRVQEEMWRQKSCIRWLALGNLDTSFFQKVVKSCSVKIEIGGVVLKLDFSKAYDCVSVSVLVNRSPTKEFRIRRGLRQGDSLSSFLFIIVTEVLHRLFIKEEMSGINVDSTLVSDLAKCCRCKVGLLPFSYMGIPLGADPRKIKTWDPIIEKFQAKLAGWMRNSLSFAGRVTLINVIFSALPMYFMYLFEVPKLVVHKLDKIRGNFLGSGVINLRAKNEALLSKWGWRFGVEKQALWRRVISSKYGNPSDNELLNSSNFKYMSIVWEAIVRNWSNVIGGEDAYGFGWSSSFSRALLDHEWAMVDTLWLCCGVIKGNLLINEEAWWTNSSFYIIPPSISSCCRHPSGGDVWIFAVSSMVKMGLSGGGGVLKSPSIAIREVFSFPVLANVAGGSDVLAIKLVVSIVEEANFGQMKCLVGDSTSKVDLFWITKSLSHPMTLWFMFKEIDVRLSGLNYVLIGWLSQGGVVQVILDKFEASPGVG</sequence>